<proteinExistence type="predicted"/>
<gene>
    <name evidence="1" type="ORF">g.57141</name>
</gene>
<sequence>KYYLNKENWADLYSLTDLNAKFELFLSHIDYYFNVCFPLVRRKVSSESRDKCRIKLDGEAIRVREQLRSSYLESKDLPSVHPLRQRYLGLKKLYRELILKLKSDSVAKRLRTSSNKTKTLWGIVNQSRGSHDFKKYQKPKIRNNLGEVVNDPSEVCNIFNDYFLNVGDKSNKVPPNISSSALSTCL</sequence>
<protein>
    <submittedName>
        <fullName evidence="1">Uncharacterized protein</fullName>
    </submittedName>
</protein>
<accession>A0A1B6JA28</accession>
<organism evidence="1">
    <name type="scientific">Homalodisca liturata</name>
    <dbReference type="NCBI Taxonomy" id="320908"/>
    <lineage>
        <taxon>Eukaryota</taxon>
        <taxon>Metazoa</taxon>
        <taxon>Ecdysozoa</taxon>
        <taxon>Arthropoda</taxon>
        <taxon>Hexapoda</taxon>
        <taxon>Insecta</taxon>
        <taxon>Pterygota</taxon>
        <taxon>Neoptera</taxon>
        <taxon>Paraneoptera</taxon>
        <taxon>Hemiptera</taxon>
        <taxon>Auchenorrhyncha</taxon>
        <taxon>Membracoidea</taxon>
        <taxon>Cicadellidae</taxon>
        <taxon>Cicadellinae</taxon>
        <taxon>Proconiini</taxon>
        <taxon>Homalodisca</taxon>
    </lineage>
</organism>
<dbReference type="AlphaFoldDB" id="A0A1B6JA28"/>
<reference evidence="1" key="1">
    <citation type="submission" date="2015-11" db="EMBL/GenBank/DDBJ databases">
        <title>De novo transcriptome assembly of four potential Pierce s Disease insect vectors from Arizona vineyards.</title>
        <authorList>
            <person name="Tassone E.E."/>
        </authorList>
    </citation>
    <scope>NUCLEOTIDE SEQUENCE</scope>
</reference>
<evidence type="ECO:0000313" key="1">
    <source>
        <dbReference type="EMBL" id="JAS96064.1"/>
    </source>
</evidence>
<feature type="non-terminal residue" evidence="1">
    <location>
        <position position="186"/>
    </location>
</feature>
<dbReference type="EMBL" id="GECU01011642">
    <property type="protein sequence ID" value="JAS96064.1"/>
    <property type="molecule type" value="Transcribed_RNA"/>
</dbReference>
<feature type="non-terminal residue" evidence="1">
    <location>
        <position position="1"/>
    </location>
</feature>
<name>A0A1B6JA28_9HEMI</name>